<evidence type="ECO:0000313" key="1">
    <source>
        <dbReference type="EMBL" id="MFD2562851.1"/>
    </source>
</evidence>
<keyword evidence="2" id="KW-1185">Reference proteome</keyword>
<comment type="caution">
    <text evidence="1">The sequence shown here is derived from an EMBL/GenBank/DDBJ whole genome shotgun (WGS) entry which is preliminary data.</text>
</comment>
<dbReference type="Proteomes" id="UP001597319">
    <property type="component" value="Unassembled WGS sequence"/>
</dbReference>
<dbReference type="RefSeq" id="WP_378291798.1">
    <property type="nucleotide sequence ID" value="NZ_JBHULE010000019.1"/>
</dbReference>
<reference evidence="2" key="1">
    <citation type="journal article" date="2019" name="Int. J. Syst. Evol. Microbiol.">
        <title>The Global Catalogue of Microorganisms (GCM) 10K type strain sequencing project: providing services to taxonomists for standard genome sequencing and annotation.</title>
        <authorList>
            <consortium name="The Broad Institute Genomics Platform"/>
            <consortium name="The Broad Institute Genome Sequencing Center for Infectious Disease"/>
            <person name="Wu L."/>
            <person name="Ma J."/>
        </authorList>
    </citation>
    <scope>NUCLEOTIDE SEQUENCE [LARGE SCALE GENOMIC DNA]</scope>
    <source>
        <strain evidence="2">KCTC 52274</strain>
    </source>
</reference>
<protein>
    <submittedName>
        <fullName evidence="1">Uncharacterized protein</fullName>
    </submittedName>
</protein>
<name>A0ABW5LGB1_9FLAO</name>
<organism evidence="1 2">
    <name type="scientific">Aquimarina rubra</name>
    <dbReference type="NCBI Taxonomy" id="1920033"/>
    <lineage>
        <taxon>Bacteria</taxon>
        <taxon>Pseudomonadati</taxon>
        <taxon>Bacteroidota</taxon>
        <taxon>Flavobacteriia</taxon>
        <taxon>Flavobacteriales</taxon>
        <taxon>Flavobacteriaceae</taxon>
        <taxon>Aquimarina</taxon>
    </lineage>
</organism>
<dbReference type="EMBL" id="JBHULE010000019">
    <property type="protein sequence ID" value="MFD2562851.1"/>
    <property type="molecule type" value="Genomic_DNA"/>
</dbReference>
<evidence type="ECO:0000313" key="2">
    <source>
        <dbReference type="Proteomes" id="UP001597319"/>
    </source>
</evidence>
<sequence>MVVSHKIKDYSTLIISNYSGGKQIGFLYLYDANNKYLGYFGIIKDGQALPQNVQHSNNILNIYFHEAEMETLLDTLRNEDPVYVKFHTTLKWGSLSTGKEPVGEGEDTP</sequence>
<gene>
    <name evidence="1" type="ORF">ACFSR1_09265</name>
</gene>
<proteinExistence type="predicted"/>
<accession>A0ABW5LGB1</accession>